<organism evidence="5 6">
    <name type="scientific">Vibrio rotiferianus</name>
    <dbReference type="NCBI Taxonomy" id="190895"/>
    <lineage>
        <taxon>Bacteria</taxon>
        <taxon>Pseudomonadati</taxon>
        <taxon>Pseudomonadota</taxon>
        <taxon>Gammaproteobacteria</taxon>
        <taxon>Vibrionales</taxon>
        <taxon>Vibrionaceae</taxon>
        <taxon>Vibrio</taxon>
    </lineage>
</organism>
<evidence type="ECO:0000256" key="3">
    <source>
        <dbReference type="ARBA" id="ARBA00023125"/>
    </source>
</evidence>
<dbReference type="GO" id="GO:0009307">
    <property type="term" value="P:DNA restriction-modification system"/>
    <property type="evidence" value="ECO:0007669"/>
    <property type="project" value="UniProtKB-KW"/>
</dbReference>
<reference evidence="5 6" key="1">
    <citation type="submission" date="2019-08" db="EMBL/GenBank/DDBJ databases">
        <title>Draft genome sequencing and comparative genomics of hatchery-associated Vibrios.</title>
        <authorList>
            <person name="Kehlet-Delgado H."/>
            <person name="Mueller R.S."/>
        </authorList>
    </citation>
    <scope>NUCLEOTIDE SEQUENCE [LARGE SCALE GENOMIC DNA]</scope>
    <source>
        <strain evidence="5 6">00-78-3</strain>
    </source>
</reference>
<dbReference type="AlphaFoldDB" id="A0A7Y3Z8D4"/>
<dbReference type="Pfam" id="PF01420">
    <property type="entry name" value="Methylase_S"/>
    <property type="match status" value="2"/>
</dbReference>
<evidence type="ECO:0000313" key="5">
    <source>
        <dbReference type="EMBL" id="NOH48188.1"/>
    </source>
</evidence>
<evidence type="ECO:0000259" key="4">
    <source>
        <dbReference type="Pfam" id="PF01420"/>
    </source>
</evidence>
<dbReference type="InterPro" id="IPR044946">
    <property type="entry name" value="Restrct_endonuc_typeI_TRD_sf"/>
</dbReference>
<dbReference type="PANTHER" id="PTHR43140">
    <property type="entry name" value="TYPE-1 RESTRICTION ENZYME ECOKI SPECIFICITY PROTEIN"/>
    <property type="match status" value="1"/>
</dbReference>
<dbReference type="InterPro" id="IPR000055">
    <property type="entry name" value="Restrct_endonuc_typeI_TRD"/>
</dbReference>
<evidence type="ECO:0000256" key="2">
    <source>
        <dbReference type="ARBA" id="ARBA00022747"/>
    </source>
</evidence>
<keyword evidence="5" id="KW-0540">Nuclease</keyword>
<protein>
    <submittedName>
        <fullName evidence="5">Restriction endonuclease subunit S</fullName>
    </submittedName>
</protein>
<sequence length="420" mass="48301">MQDSGFEWIGDLPSSWNLLSVKQIYRLVMEESGKNHSLELLSVYSDIGVRPRAELQEKGNKASSTDGYWLVRKGDFVVNKLLAWMGGLGLSEYDGVTSPAYDVLRPRKEICGSYFNYLFRSPACTSELKKHSRGIMDMRLRLYFDKFGVVKVPFPSLQEQKAISTFLDKKTLKIDEAIAIKQKQIELLKERKHIIIQQAVTQGLNPDAPMKDSDVDWIGIIPEHWEVRRSKFLFTQRKEKAWKDDVQLSATQKFGVIPQDEYEARTGARVVKIQFHLDKRKHVEKDDFVISMRSFQGGLERAWSRGCIRSSYVILRPLEPIEPNFYGYLLKLPMYIKALQRTASFIRDGQDLNFDNFSQVDLFIPPLEEQKAIADYVRGFMESSDDGISLMEEQIAKLKEYKTTLINSAVTGKIKVTELA</sequence>
<feature type="domain" description="Type I restriction modification DNA specificity" evidence="4">
    <location>
        <begin position="222"/>
        <end position="399"/>
    </location>
</feature>
<dbReference type="EMBL" id="VTYN01000007">
    <property type="protein sequence ID" value="NOH48188.1"/>
    <property type="molecule type" value="Genomic_DNA"/>
</dbReference>
<name>A0A7Y3Z8D4_9VIBR</name>
<proteinExistence type="inferred from homology"/>
<feature type="domain" description="Type I restriction modification DNA specificity" evidence="4">
    <location>
        <begin position="86"/>
        <end position="186"/>
    </location>
</feature>
<evidence type="ECO:0000313" key="6">
    <source>
        <dbReference type="Proteomes" id="UP000572072"/>
    </source>
</evidence>
<gene>
    <name evidence="5" type="ORF">F0262_08970</name>
</gene>
<dbReference type="GO" id="GO:0003677">
    <property type="term" value="F:DNA binding"/>
    <property type="evidence" value="ECO:0007669"/>
    <property type="project" value="UniProtKB-KW"/>
</dbReference>
<dbReference type="Proteomes" id="UP000572072">
    <property type="component" value="Unassembled WGS sequence"/>
</dbReference>
<dbReference type="Gene3D" id="1.10.287.1120">
    <property type="entry name" value="Bipartite methylase S protein"/>
    <property type="match status" value="1"/>
</dbReference>
<keyword evidence="3" id="KW-0238">DNA-binding</keyword>
<dbReference type="Gene3D" id="3.90.220.20">
    <property type="entry name" value="DNA methylase specificity domains"/>
    <property type="match status" value="2"/>
</dbReference>
<comment type="caution">
    <text evidence="5">The sequence shown here is derived from an EMBL/GenBank/DDBJ whole genome shotgun (WGS) entry which is preliminary data.</text>
</comment>
<evidence type="ECO:0000256" key="1">
    <source>
        <dbReference type="ARBA" id="ARBA00010923"/>
    </source>
</evidence>
<dbReference type="CDD" id="cd16961">
    <property type="entry name" value="RMtype1_S_TRD-CR_like"/>
    <property type="match status" value="1"/>
</dbReference>
<keyword evidence="5" id="KW-0255">Endonuclease</keyword>
<dbReference type="GO" id="GO:0004519">
    <property type="term" value="F:endonuclease activity"/>
    <property type="evidence" value="ECO:0007669"/>
    <property type="project" value="UniProtKB-KW"/>
</dbReference>
<dbReference type="InterPro" id="IPR051212">
    <property type="entry name" value="Type-I_RE_S_subunit"/>
</dbReference>
<dbReference type="SUPFAM" id="SSF116734">
    <property type="entry name" value="DNA methylase specificity domain"/>
    <property type="match status" value="2"/>
</dbReference>
<accession>A0A7Y3Z8D4</accession>
<keyword evidence="2" id="KW-0680">Restriction system</keyword>
<comment type="similarity">
    <text evidence="1">Belongs to the type-I restriction system S methylase family.</text>
</comment>
<dbReference type="PANTHER" id="PTHR43140:SF1">
    <property type="entry name" value="TYPE I RESTRICTION ENZYME ECOKI SPECIFICITY SUBUNIT"/>
    <property type="match status" value="1"/>
</dbReference>
<keyword evidence="5" id="KW-0378">Hydrolase</keyword>